<feature type="transmembrane region" description="Helical" evidence="1">
    <location>
        <begin position="142"/>
        <end position="171"/>
    </location>
</feature>
<dbReference type="RefSeq" id="WP_162377474.1">
    <property type="nucleotide sequence ID" value="NZ_JAYRDL010000021.1"/>
</dbReference>
<organism evidence="2 3">
    <name type="scientific">Pseudoxanthomonas kaohsiungensis</name>
    <dbReference type="NCBI Taxonomy" id="283923"/>
    <lineage>
        <taxon>Bacteria</taxon>
        <taxon>Pseudomonadati</taxon>
        <taxon>Pseudomonadota</taxon>
        <taxon>Gammaproteobacteria</taxon>
        <taxon>Lysobacterales</taxon>
        <taxon>Lysobacteraceae</taxon>
        <taxon>Pseudoxanthomonas</taxon>
    </lineage>
</organism>
<evidence type="ECO:0000313" key="3">
    <source>
        <dbReference type="Proteomes" id="UP001597033"/>
    </source>
</evidence>
<proteinExistence type="predicted"/>
<accession>A0ABW3LZJ5</accession>
<keyword evidence="1" id="KW-0472">Membrane</keyword>
<keyword evidence="1" id="KW-1133">Transmembrane helix</keyword>
<sequence>MNALTASTASPAHGTARFKWLLQREYWENRGGFFWAPLITGAIIVGLNLILAVIGSIAARRSMGSSGFVFDDDTDAHQIGQALGAMGDGMLLGGVVLACVVLAFVVFFYALGSLYDDRRDRSVLFWKSLPVSDSQMVLSKAAWALVLAPLWAIGVGLLIGVALWVISALTITVNGVPAAHAVFTQSHPMRIIGGVLASLPVYMVWALPTVGWLMFCSAWARSKPFLWAVLVPVLACVVISMMTILPGVDIAHDKVWYTVVYRGLLSVIPGGWYPVVGGVVGESAHIGTPDDLAGAIDLTRSWHVFATADLWIGAVVGVAFIAAAIRLRRWRDEG</sequence>
<evidence type="ECO:0000313" key="2">
    <source>
        <dbReference type="EMBL" id="MFD1043061.1"/>
    </source>
</evidence>
<gene>
    <name evidence="2" type="ORF">ACFQ2N_11980</name>
</gene>
<feature type="transmembrane region" description="Helical" evidence="1">
    <location>
        <begin position="191"/>
        <end position="213"/>
    </location>
</feature>
<keyword evidence="3" id="KW-1185">Reference proteome</keyword>
<reference evidence="3" key="1">
    <citation type="journal article" date="2019" name="Int. J. Syst. Evol. Microbiol.">
        <title>The Global Catalogue of Microorganisms (GCM) 10K type strain sequencing project: providing services to taxonomists for standard genome sequencing and annotation.</title>
        <authorList>
            <consortium name="The Broad Institute Genomics Platform"/>
            <consortium name="The Broad Institute Genome Sequencing Center for Infectious Disease"/>
            <person name="Wu L."/>
            <person name="Ma J."/>
        </authorList>
    </citation>
    <scope>NUCLEOTIDE SEQUENCE [LARGE SCALE GENOMIC DNA]</scope>
    <source>
        <strain evidence="3">CCUG 55854</strain>
    </source>
</reference>
<protein>
    <submittedName>
        <fullName evidence="2">ABC transporter permease</fullName>
    </submittedName>
</protein>
<feature type="transmembrane region" description="Helical" evidence="1">
    <location>
        <begin position="33"/>
        <end position="59"/>
    </location>
</feature>
<dbReference type="EMBL" id="JBHTKN010000007">
    <property type="protein sequence ID" value="MFD1043061.1"/>
    <property type="molecule type" value="Genomic_DNA"/>
</dbReference>
<feature type="transmembrane region" description="Helical" evidence="1">
    <location>
        <begin position="310"/>
        <end position="327"/>
    </location>
</feature>
<name>A0ABW3LZJ5_9GAMM</name>
<dbReference type="Proteomes" id="UP001597033">
    <property type="component" value="Unassembled WGS sequence"/>
</dbReference>
<evidence type="ECO:0000256" key="1">
    <source>
        <dbReference type="SAM" id="Phobius"/>
    </source>
</evidence>
<comment type="caution">
    <text evidence="2">The sequence shown here is derived from an EMBL/GenBank/DDBJ whole genome shotgun (WGS) entry which is preliminary data.</text>
</comment>
<feature type="transmembrane region" description="Helical" evidence="1">
    <location>
        <begin position="90"/>
        <end position="111"/>
    </location>
</feature>
<feature type="transmembrane region" description="Helical" evidence="1">
    <location>
        <begin position="225"/>
        <end position="248"/>
    </location>
</feature>
<keyword evidence="1" id="KW-0812">Transmembrane</keyword>